<keyword evidence="3" id="KW-0966">Cell projection</keyword>
<dbReference type="AlphaFoldDB" id="A0A6N3GW99"/>
<dbReference type="Pfam" id="PF02120">
    <property type="entry name" value="Flg_hook"/>
    <property type="match status" value="1"/>
</dbReference>
<name>A0A6N3GW99_9CLOT</name>
<dbReference type="CDD" id="cd17470">
    <property type="entry name" value="T3SS_Flik_C"/>
    <property type="match status" value="1"/>
</dbReference>
<keyword evidence="3" id="KW-0969">Cilium</keyword>
<accession>A0A6N3GW99</accession>
<organism evidence="3">
    <name type="scientific">Clostridium paraputrificum</name>
    <dbReference type="NCBI Taxonomy" id="29363"/>
    <lineage>
        <taxon>Bacteria</taxon>
        <taxon>Bacillati</taxon>
        <taxon>Bacillota</taxon>
        <taxon>Clostridia</taxon>
        <taxon>Eubacteriales</taxon>
        <taxon>Clostridiaceae</taxon>
        <taxon>Clostridium</taxon>
    </lineage>
</organism>
<proteinExistence type="predicted"/>
<gene>
    <name evidence="3" type="ORF">CPLFYP93_03366</name>
</gene>
<feature type="region of interest" description="Disordered" evidence="1">
    <location>
        <begin position="205"/>
        <end position="224"/>
    </location>
</feature>
<evidence type="ECO:0000313" key="3">
    <source>
        <dbReference type="EMBL" id="VYU68766.1"/>
    </source>
</evidence>
<dbReference type="EMBL" id="CACRTV010000088">
    <property type="protein sequence ID" value="VYU68766.1"/>
    <property type="molecule type" value="Genomic_DNA"/>
</dbReference>
<dbReference type="InterPro" id="IPR038610">
    <property type="entry name" value="FliK-like_C_sf"/>
</dbReference>
<dbReference type="Gene3D" id="3.30.750.140">
    <property type="match status" value="1"/>
</dbReference>
<dbReference type="InterPro" id="IPR021136">
    <property type="entry name" value="Flagellar_hook_control-like_C"/>
</dbReference>
<evidence type="ECO:0000259" key="2">
    <source>
        <dbReference type="Pfam" id="PF02120"/>
    </source>
</evidence>
<reference evidence="3" key="1">
    <citation type="submission" date="2019-11" db="EMBL/GenBank/DDBJ databases">
        <authorList>
            <person name="Feng L."/>
        </authorList>
    </citation>
    <scope>NUCLEOTIDE SEQUENCE</scope>
    <source>
        <strain evidence="3">CParaputrificumLFYP93</strain>
    </source>
</reference>
<sequence>MIQGINLDLIKMVNKQTDNTISKDAKEDKSFKNVLDNEKNTIPKKEVNEVVDIKDEEVEEIPENLIISLLPSIIEKVPNESINLDNVVKLINNTFIKETNLFIDLKEGLVLSEKNDFKDIQSILNEFVCVLDEDVMPNLDNDVLKEDLSKLKNEVKVFNNILSSNIPTLDEKRVVGLKSIIKEKISTAEINSNIVVDKEIEDEVTTTPVVEEETSDNSSEWSKNSFDNEEKVLNSILNDEEDNKVTTKFTLINNNISSRNIEKVDAPKVINRANMVEDIVKSVKYMNSNNIKELVVRINPKELGEVAIRVIQEDGIMKANLKASSKETYSILSQNLGDIKRYLGEQNIKIQQVDISLYEDTTYFKEEFQGQAFNQERREKQPFNKEIEVNSSLIEEEFEENEVDMLSNINMLA</sequence>
<feature type="domain" description="Flagellar hook-length control protein-like C-terminal" evidence="2">
    <location>
        <begin position="281"/>
        <end position="361"/>
    </location>
</feature>
<keyword evidence="3" id="KW-0282">Flagellum</keyword>
<feature type="compositionally biased region" description="Acidic residues" evidence="1">
    <location>
        <begin position="205"/>
        <end position="215"/>
    </location>
</feature>
<evidence type="ECO:0000256" key="1">
    <source>
        <dbReference type="SAM" id="MobiDB-lite"/>
    </source>
</evidence>
<protein>
    <submittedName>
        <fullName evidence="3">Flagellar hook-length control protein FliK</fullName>
    </submittedName>
</protein>
<dbReference type="RefSeq" id="WP_156563331.1">
    <property type="nucleotide sequence ID" value="NZ_CACRTV010000088.1"/>
</dbReference>